<name>L0HJE7_METFS</name>
<gene>
    <name evidence="2" type="ordered locus">Metfor_2443</name>
</gene>
<dbReference type="PANTHER" id="PTHR31272:SF9">
    <property type="entry name" value="BLL1027 PROTEIN"/>
    <property type="match status" value="1"/>
</dbReference>
<keyword evidence="1" id="KW-1133">Transmembrane helix</keyword>
<dbReference type="eggNOG" id="arCOG02400">
    <property type="taxonomic scope" value="Archaea"/>
</dbReference>
<dbReference type="AlphaFoldDB" id="L0HJE7"/>
<dbReference type="CDD" id="cd02947">
    <property type="entry name" value="TRX_family"/>
    <property type="match status" value="1"/>
</dbReference>
<evidence type="ECO:0000256" key="1">
    <source>
        <dbReference type="SAM" id="Phobius"/>
    </source>
</evidence>
<sequence length="384" mass="41343" precursor="true">MKQNCSVLTGAVIVFLSLLLLALPVSAASGGEGACPLHPACGEEHTICIYVFYGQGCPHCERAKPVIEALAAQYPQVQLKTYEVYFNTTNQAMFAEFQQRYGVTEKGVPTLFIGDRALVGETAIRTELEERIVWYTANPSVCPATNTKSVGLPFDISPAKPVDLTVPSIVIAAVIDSVNPCAFAVLILLLAYLSSLGERRRIVLVGCTYITTVFVVYFVAGLGLLTVVQQIGLTGIVFTLAAIVALITGLINIAEVLLKREIFTLAIPVSQKGAIDRYIKRASVPSAIVLGALVSMVELPCTGGIYLAILGLLGDRMTLAEGIPYLLLYNLIFVLPLILILILMYWGGTPERMETFRSGSKRWVRLVMGIVMVALGALMLSGAV</sequence>
<dbReference type="Proteomes" id="UP000010824">
    <property type="component" value="Chromosome"/>
</dbReference>
<dbReference type="Gene3D" id="3.40.30.10">
    <property type="entry name" value="Glutaredoxin"/>
    <property type="match status" value="1"/>
</dbReference>
<reference evidence="2 3" key="2">
    <citation type="journal article" date="2014" name="Genome Announc.">
        <title>Complete Genome Sequence of Methanoregula formicica SMSPT, a Mesophilic Hydrogenotrophic Methanogen Isolated from a Methanogenic Upflow Anaerobic Sludge Blanket Reactor.</title>
        <authorList>
            <person name="Yamamoto K."/>
            <person name="Tamaki H."/>
            <person name="Cadillo-Quiroz H."/>
            <person name="Imachi H."/>
            <person name="Kyrpides N."/>
            <person name="Woyke T."/>
            <person name="Goodwin L."/>
            <person name="Zinder S.H."/>
            <person name="Kamagata Y."/>
            <person name="Liu W.T."/>
        </authorList>
    </citation>
    <scope>NUCLEOTIDE SEQUENCE [LARGE SCALE GENOMIC DNA]</scope>
    <source>
        <strain evidence="3">DSM 22288 / NBRC 105244 / SMSP</strain>
    </source>
</reference>
<dbReference type="OrthoDB" id="121818at2157"/>
<dbReference type="EMBL" id="CP003167">
    <property type="protein sequence ID" value="AGB03443.1"/>
    <property type="molecule type" value="Genomic_DNA"/>
</dbReference>
<dbReference type="PROSITE" id="PS51354">
    <property type="entry name" value="GLUTAREDOXIN_2"/>
    <property type="match status" value="1"/>
</dbReference>
<dbReference type="PANTHER" id="PTHR31272">
    <property type="entry name" value="CYTOCHROME C-TYPE BIOGENESIS PROTEIN HI_1454-RELATED"/>
    <property type="match status" value="1"/>
</dbReference>
<dbReference type="InParanoid" id="L0HJE7"/>
<proteinExistence type="predicted"/>
<keyword evidence="1" id="KW-0472">Membrane</keyword>
<dbReference type="GeneID" id="14309835"/>
<evidence type="ECO:0000313" key="2">
    <source>
        <dbReference type="EMBL" id="AGB03443.1"/>
    </source>
</evidence>
<feature type="transmembrane region" description="Helical" evidence="1">
    <location>
        <begin position="325"/>
        <end position="346"/>
    </location>
</feature>
<dbReference type="KEGG" id="mfo:Metfor_2443"/>
<keyword evidence="1" id="KW-0812">Transmembrane</keyword>
<feature type="transmembrane region" description="Helical" evidence="1">
    <location>
        <begin position="202"/>
        <end position="225"/>
    </location>
</feature>
<dbReference type="HOGENOM" id="CLU_046133_1_0_2"/>
<reference evidence="3" key="1">
    <citation type="submission" date="2011-12" db="EMBL/GenBank/DDBJ databases">
        <title>Complete sequence of Methanoregula formicicum SMSP.</title>
        <authorList>
            <person name="Lucas S."/>
            <person name="Han J."/>
            <person name="Lapidus A."/>
            <person name="Cheng J.-F."/>
            <person name="Goodwin L."/>
            <person name="Pitluck S."/>
            <person name="Peters L."/>
            <person name="Ovchinnikova G."/>
            <person name="Teshima H."/>
            <person name="Detter J.C."/>
            <person name="Han C."/>
            <person name="Tapia R."/>
            <person name="Land M."/>
            <person name="Hauser L."/>
            <person name="Kyrpides N."/>
            <person name="Ivanova N."/>
            <person name="Pagani I."/>
            <person name="Imachi H."/>
            <person name="Tamaki H."/>
            <person name="Sekiguchi Y."/>
            <person name="Kamagata Y."/>
            <person name="Cadillo-Quiroz H."/>
            <person name="Zinder S."/>
            <person name="Liu W.-T."/>
            <person name="Woyke T."/>
        </authorList>
    </citation>
    <scope>NUCLEOTIDE SEQUENCE [LARGE SCALE GENOMIC DNA]</scope>
    <source>
        <strain evidence="3">DSM 22288 / NBRC 105244 / SMSP</strain>
    </source>
</reference>
<protein>
    <submittedName>
        <fullName evidence="2">Cytochrome c biogenesis protein</fullName>
    </submittedName>
</protein>
<evidence type="ECO:0000313" key="3">
    <source>
        <dbReference type="Proteomes" id="UP000010824"/>
    </source>
</evidence>
<feature type="transmembrane region" description="Helical" evidence="1">
    <location>
        <begin position="231"/>
        <end position="253"/>
    </location>
</feature>
<dbReference type="STRING" id="593750.Metfor_2443"/>
<dbReference type="InterPro" id="IPR051790">
    <property type="entry name" value="Cytochrome_c-biogenesis_DsbD"/>
</dbReference>
<feature type="transmembrane region" description="Helical" evidence="1">
    <location>
        <begin position="287"/>
        <end position="313"/>
    </location>
</feature>
<feature type="transmembrane region" description="Helical" evidence="1">
    <location>
        <begin position="366"/>
        <end position="383"/>
    </location>
</feature>
<dbReference type="InterPro" id="IPR036249">
    <property type="entry name" value="Thioredoxin-like_sf"/>
</dbReference>
<dbReference type="PROSITE" id="PS00195">
    <property type="entry name" value="GLUTAREDOXIN_1"/>
    <property type="match status" value="1"/>
</dbReference>
<feature type="transmembrane region" description="Helical" evidence="1">
    <location>
        <begin position="169"/>
        <end position="190"/>
    </location>
</feature>
<accession>L0HJE7</accession>
<keyword evidence="3" id="KW-1185">Reference proteome</keyword>
<dbReference type="InterPro" id="IPR011767">
    <property type="entry name" value="GLR_AS"/>
</dbReference>
<dbReference type="SUPFAM" id="SSF52833">
    <property type="entry name" value="Thioredoxin-like"/>
    <property type="match status" value="1"/>
</dbReference>
<dbReference type="RefSeq" id="WP_015286405.1">
    <property type="nucleotide sequence ID" value="NC_019943.1"/>
</dbReference>
<organism evidence="2 3">
    <name type="scientific">Methanoregula formicica (strain DSM 22288 / NBRC 105244 / SMSP)</name>
    <dbReference type="NCBI Taxonomy" id="593750"/>
    <lineage>
        <taxon>Archaea</taxon>
        <taxon>Methanobacteriati</taxon>
        <taxon>Methanobacteriota</taxon>
        <taxon>Stenosarchaea group</taxon>
        <taxon>Methanomicrobia</taxon>
        <taxon>Methanomicrobiales</taxon>
        <taxon>Methanoregulaceae</taxon>
        <taxon>Methanoregula</taxon>
    </lineage>
</organism>